<dbReference type="InterPro" id="IPR025924">
    <property type="entry name" value="YHYH_dom"/>
</dbReference>
<protein>
    <submittedName>
        <fullName evidence="2">YHYH protein</fullName>
    </submittedName>
</protein>
<dbReference type="RefSeq" id="WP_248941589.1">
    <property type="nucleotide sequence ID" value="NZ_JAKIKS010000077.1"/>
</dbReference>
<dbReference type="EMBL" id="JAKIKS010000077">
    <property type="protein sequence ID" value="MCL1126200.1"/>
    <property type="molecule type" value="Genomic_DNA"/>
</dbReference>
<comment type="caution">
    <text evidence="2">The sequence shown here is derived from an EMBL/GenBank/DDBJ whole genome shotgun (WGS) entry which is preliminary data.</text>
</comment>
<keyword evidence="3" id="KW-1185">Reference proteome</keyword>
<evidence type="ECO:0000313" key="2">
    <source>
        <dbReference type="EMBL" id="MCL1126200.1"/>
    </source>
</evidence>
<evidence type="ECO:0000313" key="3">
    <source>
        <dbReference type="Proteomes" id="UP001203423"/>
    </source>
</evidence>
<dbReference type="Proteomes" id="UP001203423">
    <property type="component" value="Unassembled WGS sequence"/>
</dbReference>
<name>A0ABT0LEW1_9GAMM</name>
<gene>
    <name evidence="2" type="ORF">L2764_17380</name>
</gene>
<reference evidence="2 3" key="1">
    <citation type="submission" date="2022-01" db="EMBL/GenBank/DDBJ databases">
        <title>Whole genome-based taxonomy of the Shewanellaceae.</title>
        <authorList>
            <person name="Martin-Rodriguez A.J."/>
        </authorList>
    </citation>
    <scope>NUCLEOTIDE SEQUENCE [LARGE SCALE GENOMIC DNA]</scope>
    <source>
        <strain evidence="2 3">DSM 17177</strain>
    </source>
</reference>
<organism evidence="2 3">
    <name type="scientific">Shewanella surugensis</name>
    <dbReference type="NCBI Taxonomy" id="212020"/>
    <lineage>
        <taxon>Bacteria</taxon>
        <taxon>Pseudomonadati</taxon>
        <taxon>Pseudomonadota</taxon>
        <taxon>Gammaproteobacteria</taxon>
        <taxon>Alteromonadales</taxon>
        <taxon>Shewanellaceae</taxon>
        <taxon>Shewanella</taxon>
    </lineage>
</organism>
<proteinExistence type="predicted"/>
<accession>A0ABT0LEW1</accession>
<dbReference type="Pfam" id="PF14240">
    <property type="entry name" value="YHYH"/>
    <property type="match status" value="1"/>
</dbReference>
<feature type="domain" description="YHYH" evidence="1">
    <location>
        <begin position="123"/>
        <end position="345"/>
    </location>
</feature>
<sequence length="372" mass="40982">MRNIILLTFIFVGIFCSSARVVSGPRLTVPENNVTPNPQGDITDLKLVNRNPDCGSYVGSYSARIHDTQQNIIYDSYLTITADNNICTLISNNIPHHDVGANTTTGTDFSSQVAPNVLDYVLTVPRHPSKGNRASYVRKQGGRITLNGIMLNGVDLDMDSAFCYNIEFTTPLQIGLGTRSQCGLFADWYAIPAANPDYVVLDEYTGHPFGGRYHYHSDNHGLSNVEEGDILEPNSNIVDASGSPVIGFAPDGFPIYGHYFYDTEAGVTRKAKSSWTTYTTEREAPIGSNDPVPPISTHVRGIFVEDWYFDAGRGDLDECNGMTDAYGHYGYYYTEDYPYGPLCSFGTPEPSFNMLNTAYDDGRAGSHFVNKD</sequence>
<evidence type="ECO:0000259" key="1">
    <source>
        <dbReference type="Pfam" id="PF14240"/>
    </source>
</evidence>